<dbReference type="EMBL" id="MU971388">
    <property type="protein sequence ID" value="KAK9236426.1"/>
    <property type="molecule type" value="Genomic_DNA"/>
</dbReference>
<proteinExistence type="predicted"/>
<name>A0ACC3SXQ2_LIPKO</name>
<dbReference type="Proteomes" id="UP001433508">
    <property type="component" value="Unassembled WGS sequence"/>
</dbReference>
<keyword evidence="2" id="KW-1185">Reference proteome</keyword>
<evidence type="ECO:0000313" key="2">
    <source>
        <dbReference type="Proteomes" id="UP001433508"/>
    </source>
</evidence>
<evidence type="ECO:0000313" key="1">
    <source>
        <dbReference type="EMBL" id="KAK9236426.1"/>
    </source>
</evidence>
<comment type="caution">
    <text evidence="1">The sequence shown here is derived from an EMBL/GenBank/DDBJ whole genome shotgun (WGS) entry which is preliminary data.</text>
</comment>
<gene>
    <name evidence="1" type="ORF">V1525DRAFT_420433</name>
</gene>
<protein>
    <submittedName>
        <fullName evidence="1">Uncharacterized protein</fullName>
    </submittedName>
</protein>
<organism evidence="1 2">
    <name type="scientific">Lipomyces kononenkoae</name>
    <name type="common">Yeast</name>
    <dbReference type="NCBI Taxonomy" id="34357"/>
    <lineage>
        <taxon>Eukaryota</taxon>
        <taxon>Fungi</taxon>
        <taxon>Dikarya</taxon>
        <taxon>Ascomycota</taxon>
        <taxon>Saccharomycotina</taxon>
        <taxon>Lipomycetes</taxon>
        <taxon>Lipomycetales</taxon>
        <taxon>Lipomycetaceae</taxon>
        <taxon>Lipomyces</taxon>
    </lineage>
</organism>
<accession>A0ACC3SXQ2</accession>
<sequence>MADYIADEPLQESPEWGLYRLSECLEEHNIRHCIAGDAIISILGYPLVVCDLYLAIADEQLEDALTVILQQGCQQTRGRDCYVDKKATIAPLGWPGYRLMSSELLPPTVMLVPASFWHMDLSVSSLSENTFLHPTTQCRFPKRLFYLDALVNAIVDGALKPGWNILVSGYFEMQYHYLLACLSPDTLRGLPPDDQFFVDLYGRLLPPSTRQKVCFNQQQIRHGLMTVEDAWKSIPRKALEFDALHRKIRNHG</sequence>
<reference evidence="2" key="1">
    <citation type="journal article" date="2024" name="Front. Bioeng. Biotechnol.">
        <title>Genome-scale model development and genomic sequencing of the oleaginous clade Lipomyces.</title>
        <authorList>
            <person name="Czajka J.J."/>
            <person name="Han Y."/>
            <person name="Kim J."/>
            <person name="Mondo S.J."/>
            <person name="Hofstad B.A."/>
            <person name="Robles A."/>
            <person name="Haridas S."/>
            <person name="Riley R."/>
            <person name="LaButti K."/>
            <person name="Pangilinan J."/>
            <person name="Andreopoulos W."/>
            <person name="Lipzen A."/>
            <person name="Yan J."/>
            <person name="Wang M."/>
            <person name="Ng V."/>
            <person name="Grigoriev I.V."/>
            <person name="Spatafora J.W."/>
            <person name="Magnuson J.K."/>
            <person name="Baker S.E."/>
            <person name="Pomraning K.R."/>
        </authorList>
    </citation>
    <scope>NUCLEOTIDE SEQUENCE [LARGE SCALE GENOMIC DNA]</scope>
    <source>
        <strain evidence="2">CBS 7786</strain>
    </source>
</reference>